<feature type="compositionally biased region" description="Basic and acidic residues" evidence="2">
    <location>
        <begin position="171"/>
        <end position="244"/>
    </location>
</feature>
<evidence type="ECO:0000256" key="1">
    <source>
        <dbReference type="SAM" id="Coils"/>
    </source>
</evidence>
<accession>A0A8H6EEI1</accession>
<sequence>MSIRSAAGSRADSRAGRRPISVFHAVAPSSPSSGSYFSSISRPELILPRTTYAEPYDDDLESYGSRSSDSGSEIREEHDSTSPRTSTHHQPHDVFDEVRSHMRRLEEDVAHTRQVWSDGEINPSDMLSTIANYRRGLDMVATPDAGRDPSLKLRIDEVDDTLEELEAEANVRKMREQEGLETARKEAERRENEMREESERHQYFMRDKGAKERIRNEKEAKKREKAEEEKQKRIIKENKRKEQNTRSAAAFKERERLAKEEKKRKEEQRIQEEKKAYEKRSSREKAARNRDLQRRDIEKKTREAEEEARYQKKVTEEEKRYVAKKNHQTKAKVALGGREEESRKRERERAEAFAKKVVDDRNQKLKRELKKLEDKICDVEEKLGYVHDD</sequence>
<keyword evidence="1" id="KW-0175">Coiled coil</keyword>
<dbReference type="OrthoDB" id="3563629at2759"/>
<protein>
    <submittedName>
        <fullName evidence="3">Uncharacterized protein</fullName>
    </submittedName>
</protein>
<comment type="caution">
    <text evidence="3">The sequence shown here is derived from an EMBL/GenBank/DDBJ whole genome shotgun (WGS) entry which is preliminary data.</text>
</comment>
<feature type="region of interest" description="Disordered" evidence="2">
    <location>
        <begin position="171"/>
        <end position="347"/>
    </location>
</feature>
<feature type="compositionally biased region" description="Basic and acidic residues" evidence="2">
    <location>
        <begin position="72"/>
        <end position="81"/>
    </location>
</feature>
<feature type="coiled-coil region" evidence="1">
    <location>
        <begin position="355"/>
        <end position="382"/>
    </location>
</feature>
<dbReference type="Proteomes" id="UP000531561">
    <property type="component" value="Unassembled WGS sequence"/>
</dbReference>
<feature type="compositionally biased region" description="Low complexity" evidence="2">
    <location>
        <begin position="62"/>
        <end position="71"/>
    </location>
</feature>
<proteinExistence type="predicted"/>
<evidence type="ECO:0000313" key="3">
    <source>
        <dbReference type="EMBL" id="KAF5869342.1"/>
    </source>
</evidence>
<feature type="compositionally biased region" description="Basic and acidic residues" evidence="2">
    <location>
        <begin position="337"/>
        <end position="347"/>
    </location>
</feature>
<evidence type="ECO:0000313" key="4">
    <source>
        <dbReference type="Proteomes" id="UP000531561"/>
    </source>
</evidence>
<dbReference type="EMBL" id="JABFCT010000017">
    <property type="protein sequence ID" value="KAF5869342.1"/>
    <property type="molecule type" value="Genomic_DNA"/>
</dbReference>
<evidence type="ECO:0000256" key="2">
    <source>
        <dbReference type="SAM" id="MobiDB-lite"/>
    </source>
</evidence>
<feature type="region of interest" description="Disordered" evidence="2">
    <location>
        <begin position="1"/>
        <end position="93"/>
    </location>
</feature>
<dbReference type="RefSeq" id="XP_037188291.1">
    <property type="nucleotide sequence ID" value="XM_037341479.1"/>
</dbReference>
<gene>
    <name evidence="3" type="ORF">Bfra_011149</name>
</gene>
<organism evidence="3 4">
    <name type="scientific">Botrytis fragariae</name>
    <dbReference type="NCBI Taxonomy" id="1964551"/>
    <lineage>
        <taxon>Eukaryota</taxon>
        <taxon>Fungi</taxon>
        <taxon>Dikarya</taxon>
        <taxon>Ascomycota</taxon>
        <taxon>Pezizomycotina</taxon>
        <taxon>Leotiomycetes</taxon>
        <taxon>Helotiales</taxon>
        <taxon>Sclerotiniaceae</taxon>
        <taxon>Botrytis</taxon>
    </lineage>
</organism>
<dbReference type="AlphaFoldDB" id="A0A8H6EEI1"/>
<name>A0A8H6EEI1_9HELO</name>
<reference evidence="3 4" key="1">
    <citation type="journal article" date="2020" name="Phytopathology">
        <title>A high-quality genome resource of Botrytis fragariae, a new and rapidly spreading fungal pathogen causing strawberry gray mold in the U.S.A.</title>
        <authorList>
            <person name="Wu Y."/>
            <person name="Saski C.A."/>
            <person name="Schnabel G."/>
            <person name="Xiao S."/>
            <person name="Hu M."/>
        </authorList>
    </citation>
    <scope>NUCLEOTIDE SEQUENCE [LARGE SCALE GENOMIC DNA]</scope>
    <source>
        <strain evidence="3 4">BVB16</strain>
    </source>
</reference>
<keyword evidence="4" id="KW-1185">Reference proteome</keyword>
<dbReference type="GeneID" id="59265171"/>
<feature type="compositionally biased region" description="Low complexity" evidence="2">
    <location>
        <begin position="1"/>
        <end position="10"/>
    </location>
</feature>
<feature type="compositionally biased region" description="Low complexity" evidence="2">
    <location>
        <begin position="28"/>
        <end position="43"/>
    </location>
</feature>
<feature type="compositionally biased region" description="Basic and acidic residues" evidence="2">
    <location>
        <begin position="251"/>
        <end position="321"/>
    </location>
</feature>